<dbReference type="SUPFAM" id="SSF69572">
    <property type="entry name" value="Activating enzymes of the ubiquitin-like proteins"/>
    <property type="match status" value="1"/>
</dbReference>
<dbReference type="CDD" id="cd01492">
    <property type="entry name" value="Aos1_SUMO"/>
    <property type="match status" value="1"/>
</dbReference>
<comment type="similarity">
    <text evidence="3">Belongs to the ubiquitin-activating E1 family.</text>
</comment>
<keyword evidence="11" id="KW-1185">Reference proteome</keyword>
<dbReference type="PRINTS" id="PR01849">
    <property type="entry name" value="UBIQUITINACT"/>
</dbReference>
<comment type="pathway">
    <text evidence="2">Protein modification; protein sumoylation.</text>
</comment>
<dbReference type="Gene3D" id="3.40.50.720">
    <property type="entry name" value="NAD(P)-binding Rossmann-like Domain"/>
    <property type="match status" value="1"/>
</dbReference>
<keyword evidence="4" id="KW-0833">Ubl conjugation pathway</keyword>
<evidence type="ECO:0000259" key="9">
    <source>
        <dbReference type="Pfam" id="PF00899"/>
    </source>
</evidence>
<evidence type="ECO:0000256" key="7">
    <source>
        <dbReference type="ARBA" id="ARBA00044187"/>
    </source>
</evidence>
<dbReference type="GO" id="GO:0016925">
    <property type="term" value="P:protein sumoylation"/>
    <property type="evidence" value="ECO:0007669"/>
    <property type="project" value="TreeGrafter"/>
</dbReference>
<protein>
    <recommendedName>
        <fullName evidence="7">SUMO-activating enzyme subunit 1</fullName>
    </recommendedName>
    <alternativeName>
        <fullName evidence="8">Ubiquitin-like 1-activating enzyme E1A</fullName>
    </alternativeName>
</protein>
<dbReference type="InterPro" id="IPR000011">
    <property type="entry name" value="UBQ/SUMO-activ_enz_E1-like"/>
</dbReference>
<evidence type="ECO:0000313" key="11">
    <source>
        <dbReference type="Proteomes" id="UP000502823"/>
    </source>
</evidence>
<evidence type="ECO:0000256" key="1">
    <source>
        <dbReference type="ARBA" id="ARBA00004123"/>
    </source>
</evidence>
<evidence type="ECO:0000256" key="5">
    <source>
        <dbReference type="ARBA" id="ARBA00023242"/>
    </source>
</evidence>
<dbReference type="InParanoid" id="A0A6L2Q4C8"/>
<dbReference type="GO" id="GO:0005737">
    <property type="term" value="C:cytoplasm"/>
    <property type="evidence" value="ECO:0007669"/>
    <property type="project" value="TreeGrafter"/>
</dbReference>
<comment type="subcellular location">
    <subcellularLocation>
        <location evidence="1">Nucleus</location>
    </subcellularLocation>
</comment>
<dbReference type="PANTHER" id="PTHR10953:SF162">
    <property type="entry name" value="SUMO-ACTIVATING ENZYME SUBUNIT 1"/>
    <property type="match status" value="1"/>
</dbReference>
<dbReference type="InterPro" id="IPR000594">
    <property type="entry name" value="ThiF_NAD_FAD-bd"/>
</dbReference>
<evidence type="ECO:0000256" key="6">
    <source>
        <dbReference type="ARBA" id="ARBA00026003"/>
    </source>
</evidence>
<comment type="caution">
    <text evidence="10">The sequence shown here is derived from an EMBL/GenBank/DDBJ whole genome shotgun (WGS) entry which is preliminary data.</text>
</comment>
<feature type="domain" description="THIF-type NAD/FAD binding fold" evidence="9">
    <location>
        <begin position="17"/>
        <end position="332"/>
    </location>
</feature>
<reference evidence="11" key="1">
    <citation type="submission" date="2020-01" db="EMBL/GenBank/DDBJ databases">
        <title>Draft genome sequence of the Termite Coptotermes fromosanus.</title>
        <authorList>
            <person name="Itakura S."/>
            <person name="Yosikawa Y."/>
            <person name="Umezawa K."/>
        </authorList>
    </citation>
    <scope>NUCLEOTIDE SEQUENCE [LARGE SCALE GENOMIC DNA]</scope>
</reference>
<dbReference type="EMBL" id="BLKM01000989">
    <property type="protein sequence ID" value="GFG39709.1"/>
    <property type="molecule type" value="Genomic_DNA"/>
</dbReference>
<evidence type="ECO:0000256" key="8">
    <source>
        <dbReference type="ARBA" id="ARBA00044354"/>
    </source>
</evidence>
<dbReference type="GO" id="GO:0031510">
    <property type="term" value="C:SUMO activating enzyme complex"/>
    <property type="evidence" value="ECO:0007669"/>
    <property type="project" value="TreeGrafter"/>
</dbReference>
<organism evidence="10 11">
    <name type="scientific">Coptotermes formosanus</name>
    <name type="common">Formosan subterranean termite</name>
    <dbReference type="NCBI Taxonomy" id="36987"/>
    <lineage>
        <taxon>Eukaryota</taxon>
        <taxon>Metazoa</taxon>
        <taxon>Ecdysozoa</taxon>
        <taxon>Arthropoda</taxon>
        <taxon>Hexapoda</taxon>
        <taxon>Insecta</taxon>
        <taxon>Pterygota</taxon>
        <taxon>Neoptera</taxon>
        <taxon>Polyneoptera</taxon>
        <taxon>Dictyoptera</taxon>
        <taxon>Blattodea</taxon>
        <taxon>Blattoidea</taxon>
        <taxon>Termitoidae</taxon>
        <taxon>Rhinotermitidae</taxon>
        <taxon>Coptotermes</taxon>
    </lineage>
</organism>
<dbReference type="OrthoDB" id="412647at2759"/>
<evidence type="ECO:0000313" key="10">
    <source>
        <dbReference type="EMBL" id="GFG39709.1"/>
    </source>
</evidence>
<dbReference type="FunCoup" id="A0A6L2Q4C8">
    <property type="interactions" value="2249"/>
</dbReference>
<evidence type="ECO:0000256" key="4">
    <source>
        <dbReference type="ARBA" id="ARBA00022786"/>
    </source>
</evidence>
<dbReference type="AlphaFoldDB" id="A0A6L2Q4C8"/>
<dbReference type="InterPro" id="IPR045886">
    <property type="entry name" value="ThiF/MoeB/HesA"/>
</dbReference>
<proteinExistence type="inferred from homology"/>
<keyword evidence="5" id="KW-0539">Nucleus</keyword>
<comment type="subunit">
    <text evidence="6">Heterodimer of SAE1 and UBA2/SAE2. The heterodimer corresponds to the two domains that are encoded on a single polypeptide chain in ubiquitin-activating enzyme E1. Interacts with UBE2I.</text>
</comment>
<name>A0A6L2Q4C8_COPFO</name>
<evidence type="ECO:0000256" key="2">
    <source>
        <dbReference type="ARBA" id="ARBA00004718"/>
    </source>
</evidence>
<gene>
    <name evidence="10" type="ORF">Cfor_11114</name>
</gene>
<dbReference type="Proteomes" id="UP000502823">
    <property type="component" value="Unassembled WGS sequence"/>
</dbReference>
<evidence type="ECO:0000256" key="3">
    <source>
        <dbReference type="ARBA" id="ARBA00005673"/>
    </source>
</evidence>
<sequence>MVEISATELTEDEAELYDRQIRLWGLDSQKRLRNAKILLIGMQGFGAEICKNIILAGVKSITLLDSGVVTNEDACSQFLISRNQLGENRAEASLSRAQQLNPMVQVTADSEDISDKPYSFYGKFDVICATGCPVEQLIAINQTCRGHNIKFFCGDVFGMFGYTFADLQIHEYAEEIATHKPATTQEGDEPATKKAKIEHGKRTVKHTATFVPLQDVLDIDWSSEAYAKRLAKLDSSYFLMRVLLSFRSKHERDPSPKSRQEDTEELCKVRDDVLASLGVPVEKVPDDMFRNVFGEVSPVCAIVGGVMAQEIIKAVSQKELPHNNLFFFNPTKNVGFIDCLGN</sequence>
<dbReference type="PANTHER" id="PTHR10953">
    <property type="entry name" value="UBIQUITIN-ACTIVATING ENZYME E1"/>
    <property type="match status" value="1"/>
</dbReference>
<dbReference type="GO" id="GO:0019948">
    <property type="term" value="F:SUMO activating enzyme activity"/>
    <property type="evidence" value="ECO:0007669"/>
    <property type="project" value="TreeGrafter"/>
</dbReference>
<dbReference type="FunFam" id="3.40.50.720:FF:000744">
    <property type="entry name" value="Smt3 activating enzyme 1"/>
    <property type="match status" value="1"/>
</dbReference>
<dbReference type="InterPro" id="IPR035985">
    <property type="entry name" value="Ubiquitin-activating_enz"/>
</dbReference>
<accession>A0A6L2Q4C8</accession>
<dbReference type="Pfam" id="PF00899">
    <property type="entry name" value="ThiF"/>
    <property type="match status" value="1"/>
</dbReference>